<comment type="caution">
    <text evidence="1">The sequence shown here is derived from an EMBL/GenBank/DDBJ whole genome shotgun (WGS) entry which is preliminary data.</text>
</comment>
<organism evidence="1 2">
    <name type="scientific">Hyalomma asiaticum</name>
    <name type="common">Tick</name>
    <dbReference type="NCBI Taxonomy" id="266040"/>
    <lineage>
        <taxon>Eukaryota</taxon>
        <taxon>Metazoa</taxon>
        <taxon>Ecdysozoa</taxon>
        <taxon>Arthropoda</taxon>
        <taxon>Chelicerata</taxon>
        <taxon>Arachnida</taxon>
        <taxon>Acari</taxon>
        <taxon>Parasitiformes</taxon>
        <taxon>Ixodida</taxon>
        <taxon>Ixodoidea</taxon>
        <taxon>Ixodidae</taxon>
        <taxon>Hyalomminae</taxon>
        <taxon>Hyalomma</taxon>
    </lineage>
</organism>
<keyword evidence="2" id="KW-1185">Reference proteome</keyword>
<evidence type="ECO:0000313" key="1">
    <source>
        <dbReference type="EMBL" id="KAH6921570.1"/>
    </source>
</evidence>
<accession>A0ACB7RHH0</accession>
<name>A0ACB7RHH0_HYAAI</name>
<proteinExistence type="predicted"/>
<protein>
    <submittedName>
        <fullName evidence="1">Uncharacterized protein</fullName>
    </submittedName>
</protein>
<sequence>MTVLMTQGHVIEKTHGESARIKKNRGGGGRLSVLSRVLSQDLANGLIQFERTGVRGAYAPFVSWLRARRVLVSRCALTVIRRLHVNTSCSPTLSSHSHGGWCVVVELGRMRFSAFERRLQSSSKHPEGASRPPQPRLVTFGATPLSASSKPRGRNPGPKR</sequence>
<gene>
    <name evidence="1" type="ORF">HPB50_002235</name>
</gene>
<reference evidence="1" key="1">
    <citation type="submission" date="2020-05" db="EMBL/GenBank/DDBJ databases">
        <title>Large-scale comparative analyses of tick genomes elucidate their genetic diversity and vector capacities.</title>
        <authorList>
            <person name="Jia N."/>
            <person name="Wang J."/>
            <person name="Shi W."/>
            <person name="Du L."/>
            <person name="Sun Y."/>
            <person name="Zhan W."/>
            <person name="Jiang J."/>
            <person name="Wang Q."/>
            <person name="Zhang B."/>
            <person name="Ji P."/>
            <person name="Sakyi L.B."/>
            <person name="Cui X."/>
            <person name="Yuan T."/>
            <person name="Jiang B."/>
            <person name="Yang W."/>
            <person name="Lam T.T.-Y."/>
            <person name="Chang Q."/>
            <person name="Ding S."/>
            <person name="Wang X."/>
            <person name="Zhu J."/>
            <person name="Ruan X."/>
            <person name="Zhao L."/>
            <person name="Wei J."/>
            <person name="Que T."/>
            <person name="Du C."/>
            <person name="Cheng J."/>
            <person name="Dai P."/>
            <person name="Han X."/>
            <person name="Huang E."/>
            <person name="Gao Y."/>
            <person name="Liu J."/>
            <person name="Shao H."/>
            <person name="Ye R."/>
            <person name="Li L."/>
            <person name="Wei W."/>
            <person name="Wang X."/>
            <person name="Wang C."/>
            <person name="Yang T."/>
            <person name="Huo Q."/>
            <person name="Li W."/>
            <person name="Guo W."/>
            <person name="Chen H."/>
            <person name="Zhou L."/>
            <person name="Ni X."/>
            <person name="Tian J."/>
            <person name="Zhou Y."/>
            <person name="Sheng Y."/>
            <person name="Liu T."/>
            <person name="Pan Y."/>
            <person name="Xia L."/>
            <person name="Li J."/>
            <person name="Zhao F."/>
            <person name="Cao W."/>
        </authorList>
    </citation>
    <scope>NUCLEOTIDE SEQUENCE</scope>
    <source>
        <strain evidence="1">Hyas-2018</strain>
    </source>
</reference>
<dbReference type="Proteomes" id="UP000821845">
    <property type="component" value="Chromosome 9"/>
</dbReference>
<evidence type="ECO:0000313" key="2">
    <source>
        <dbReference type="Proteomes" id="UP000821845"/>
    </source>
</evidence>
<dbReference type="EMBL" id="CM023489">
    <property type="protein sequence ID" value="KAH6921570.1"/>
    <property type="molecule type" value="Genomic_DNA"/>
</dbReference>